<keyword evidence="3" id="KW-1185">Reference proteome</keyword>
<comment type="caution">
    <text evidence="2">The sequence shown here is derived from an EMBL/GenBank/DDBJ whole genome shotgun (WGS) entry which is preliminary data.</text>
</comment>
<dbReference type="AlphaFoldDB" id="A0A1H8A4K0"/>
<dbReference type="OrthoDB" id="5125216at2"/>
<evidence type="ECO:0000313" key="2">
    <source>
        <dbReference type="EMBL" id="TFB88384.1"/>
    </source>
</evidence>
<proteinExistence type="predicted"/>
<evidence type="ECO:0000313" key="3">
    <source>
        <dbReference type="Proteomes" id="UP000297654"/>
    </source>
</evidence>
<protein>
    <submittedName>
        <fullName evidence="2">Uncharacterized protein</fullName>
    </submittedName>
</protein>
<name>A0A1H8A4K0_9MICO</name>
<gene>
    <name evidence="2" type="ORF">E3O10_11225</name>
</gene>
<sequence length="93" mass="9964">MKGKFLFLAGTATGFVLGSKAGRQAYDRLSAKAHELWGDPTTQKVISQAETIARDAASVAQTKVSDLLDRTEASVEKEERKATPSADDGSHEI</sequence>
<accession>A0A1H8A4K0</accession>
<dbReference type="STRING" id="1424661.SAMN05216281_10122"/>
<reference evidence="2 3" key="1">
    <citation type="submission" date="2019-03" db="EMBL/GenBank/DDBJ databases">
        <title>Genomics of glacier-inhabiting Cryobacterium strains.</title>
        <authorList>
            <person name="Liu Q."/>
            <person name="Xin Y.-H."/>
        </authorList>
    </citation>
    <scope>NUCLEOTIDE SEQUENCE [LARGE SCALE GENOMIC DNA]</scope>
    <source>
        <strain evidence="2 3">Hh15</strain>
    </source>
</reference>
<evidence type="ECO:0000256" key="1">
    <source>
        <dbReference type="SAM" id="MobiDB-lite"/>
    </source>
</evidence>
<dbReference type="RefSeq" id="WP_092106049.1">
    <property type="nucleotide sequence ID" value="NZ_FOCN01000001.1"/>
</dbReference>
<dbReference type="EMBL" id="SOFF01000031">
    <property type="protein sequence ID" value="TFB88384.1"/>
    <property type="molecule type" value="Genomic_DNA"/>
</dbReference>
<dbReference type="Proteomes" id="UP000297654">
    <property type="component" value="Unassembled WGS sequence"/>
</dbReference>
<organism evidence="2 3">
    <name type="scientific">Cryobacterium luteum</name>
    <dbReference type="NCBI Taxonomy" id="1424661"/>
    <lineage>
        <taxon>Bacteria</taxon>
        <taxon>Bacillati</taxon>
        <taxon>Actinomycetota</taxon>
        <taxon>Actinomycetes</taxon>
        <taxon>Micrococcales</taxon>
        <taxon>Microbacteriaceae</taxon>
        <taxon>Cryobacterium</taxon>
    </lineage>
</organism>
<feature type="region of interest" description="Disordered" evidence="1">
    <location>
        <begin position="68"/>
        <end position="93"/>
    </location>
</feature>